<protein>
    <recommendedName>
        <fullName evidence="1">Probable zinc-binding domain-containing protein</fullName>
    </recommendedName>
</protein>
<dbReference type="GO" id="GO:0008270">
    <property type="term" value="F:zinc ion binding"/>
    <property type="evidence" value="ECO:0007669"/>
    <property type="project" value="InterPro"/>
</dbReference>
<dbReference type="GO" id="GO:0003676">
    <property type="term" value="F:nucleic acid binding"/>
    <property type="evidence" value="ECO:0007669"/>
    <property type="project" value="InterPro"/>
</dbReference>
<keyword evidence="3" id="KW-1185">Reference proteome</keyword>
<sequence>MDITCRDCSTSFHHGGSEQRFFEQKGFNPPLACKSCRAIRKGDPRQQALRKLRKDVDKAGGFIHDLNAHRNARNRIEDEFPDKRPKCLFCLNRGHNERACNIKQQATCKKCGKVGFADSEGFAQASGRNNVGKTSCGLFRLGLQNLALCKKGDAAKEEIVFLLQVLYSTVTMNPNSMVSFPMDVGAHNGFMNNVFMNPQQVTSFIPNACRRCHHGGCDVKVMECGCLFHAVSSKSKSQSVSALLCVTYHVVTVKISSTMESINRSQSEES</sequence>
<accession>A0A1E7ELI8</accession>
<evidence type="ECO:0000313" key="2">
    <source>
        <dbReference type="EMBL" id="OEU06781.1"/>
    </source>
</evidence>
<dbReference type="Proteomes" id="UP000095751">
    <property type="component" value="Unassembled WGS sequence"/>
</dbReference>
<name>A0A1E7ELI8_9STRA</name>
<proteinExistence type="predicted"/>
<dbReference type="AlphaFoldDB" id="A0A1E7ELI8"/>
<dbReference type="InterPro" id="IPR025306">
    <property type="entry name" value="Zn-bnd_dom_prob"/>
</dbReference>
<dbReference type="InterPro" id="IPR036875">
    <property type="entry name" value="Znf_CCHC_sf"/>
</dbReference>
<organism evidence="2 3">
    <name type="scientific">Fragilariopsis cylindrus CCMP1102</name>
    <dbReference type="NCBI Taxonomy" id="635003"/>
    <lineage>
        <taxon>Eukaryota</taxon>
        <taxon>Sar</taxon>
        <taxon>Stramenopiles</taxon>
        <taxon>Ochrophyta</taxon>
        <taxon>Bacillariophyta</taxon>
        <taxon>Bacillariophyceae</taxon>
        <taxon>Bacillariophycidae</taxon>
        <taxon>Bacillariales</taxon>
        <taxon>Bacillariaceae</taxon>
        <taxon>Fragilariopsis</taxon>
    </lineage>
</organism>
<dbReference type="InParanoid" id="A0A1E7ELI8"/>
<dbReference type="EMBL" id="KV784399">
    <property type="protein sequence ID" value="OEU06781.1"/>
    <property type="molecule type" value="Genomic_DNA"/>
</dbReference>
<evidence type="ECO:0000313" key="3">
    <source>
        <dbReference type="Proteomes" id="UP000095751"/>
    </source>
</evidence>
<evidence type="ECO:0000259" key="1">
    <source>
        <dbReference type="Pfam" id="PF13451"/>
    </source>
</evidence>
<feature type="domain" description="Probable zinc-binding" evidence="1">
    <location>
        <begin position="3"/>
        <end position="41"/>
    </location>
</feature>
<dbReference type="SUPFAM" id="SSF57756">
    <property type="entry name" value="Retrovirus zinc finger-like domains"/>
    <property type="match status" value="1"/>
</dbReference>
<dbReference type="KEGG" id="fcy:FRACYDRAFT_253463"/>
<dbReference type="Pfam" id="PF13451">
    <property type="entry name" value="zf_Tbcl"/>
    <property type="match status" value="1"/>
</dbReference>
<gene>
    <name evidence="2" type="ORF">FRACYDRAFT_253463</name>
</gene>
<reference evidence="2 3" key="1">
    <citation type="submission" date="2016-09" db="EMBL/GenBank/DDBJ databases">
        <title>Extensive genetic diversity and differential bi-allelic expression allows diatom success in the polar Southern Ocean.</title>
        <authorList>
            <consortium name="DOE Joint Genome Institute"/>
            <person name="Mock T."/>
            <person name="Otillar R.P."/>
            <person name="Strauss J."/>
            <person name="Dupont C."/>
            <person name="Frickenhaus S."/>
            <person name="Maumus F."/>
            <person name="Mcmullan M."/>
            <person name="Sanges R."/>
            <person name="Schmutz J."/>
            <person name="Toseland A."/>
            <person name="Valas R."/>
            <person name="Veluchamy A."/>
            <person name="Ward B.J."/>
            <person name="Allen A."/>
            <person name="Barry K."/>
            <person name="Falciatore A."/>
            <person name="Ferrante M."/>
            <person name="Fortunato A.E."/>
            <person name="Gloeckner G."/>
            <person name="Gruber A."/>
            <person name="Hipkin R."/>
            <person name="Janech M."/>
            <person name="Kroth P."/>
            <person name="Leese F."/>
            <person name="Lindquist E."/>
            <person name="Lyon B.R."/>
            <person name="Martin J."/>
            <person name="Mayer C."/>
            <person name="Parker M."/>
            <person name="Quesneville H."/>
            <person name="Raymond J."/>
            <person name="Uhlig C."/>
            <person name="Valentin K.U."/>
            <person name="Worden A.Z."/>
            <person name="Armbrust E.V."/>
            <person name="Bowler C."/>
            <person name="Green B."/>
            <person name="Moulton V."/>
            <person name="Van Oosterhout C."/>
            <person name="Grigoriev I."/>
        </authorList>
    </citation>
    <scope>NUCLEOTIDE SEQUENCE [LARGE SCALE GENOMIC DNA]</scope>
    <source>
        <strain evidence="2 3">CCMP1102</strain>
    </source>
</reference>